<dbReference type="AlphaFoldDB" id="A0A9X3Z819"/>
<dbReference type="InterPro" id="IPR023198">
    <property type="entry name" value="PGP-like_dom2"/>
</dbReference>
<dbReference type="InterPro" id="IPR023214">
    <property type="entry name" value="HAD_sf"/>
</dbReference>
<sequence>MTSPLTYDAVIFDLGGVLVDWDPRHVYRDLFEGNDWALEAFLSEVCSPDWHTKLDGGMSFAEGMAVLTAEHPHCAALIDAYDWGWPQMFRGEIEGAVDVLESLAAQGMPLYALSNFPAEKFDAFVASFPFMRHFRDVIVSGREGLTKPDLRIFELAVNRFGVTPQRTLYIDDRAENVAAAVAIGFRGHHFTGPEGLAKLF</sequence>
<evidence type="ECO:0000313" key="2">
    <source>
        <dbReference type="Proteomes" id="UP001141619"/>
    </source>
</evidence>
<organism evidence="1 2">
    <name type="scientific">Govanella unica</name>
    <dbReference type="NCBI Taxonomy" id="2975056"/>
    <lineage>
        <taxon>Bacteria</taxon>
        <taxon>Pseudomonadati</taxon>
        <taxon>Pseudomonadota</taxon>
        <taxon>Alphaproteobacteria</taxon>
        <taxon>Emcibacterales</taxon>
        <taxon>Govanellaceae</taxon>
        <taxon>Govanella</taxon>
    </lineage>
</organism>
<dbReference type="InterPro" id="IPR006439">
    <property type="entry name" value="HAD-SF_hydro_IA"/>
</dbReference>
<gene>
    <name evidence="1" type="ORF">NYP16_13050</name>
</gene>
<proteinExistence type="predicted"/>
<name>A0A9X3Z819_9PROT</name>
<evidence type="ECO:0000313" key="1">
    <source>
        <dbReference type="EMBL" id="MDA5194880.1"/>
    </source>
</evidence>
<reference evidence="1" key="2">
    <citation type="journal article" date="2023" name="Syst. Appl. Microbiol.">
        <title>Govania unica gen. nov., sp. nov., a rare biosphere bacterium that represents a novel family in the class Alphaproteobacteria.</title>
        <authorList>
            <person name="Vandamme P."/>
            <person name="Peeters C."/>
            <person name="Hettiarachchi A."/>
            <person name="Cnockaert M."/>
            <person name="Carlier A."/>
        </authorList>
    </citation>
    <scope>NUCLEOTIDE SEQUENCE</scope>
    <source>
        <strain evidence="1">LMG 31809</strain>
    </source>
</reference>
<dbReference type="Proteomes" id="UP001141619">
    <property type="component" value="Unassembled WGS sequence"/>
</dbReference>
<dbReference type="EMBL" id="JANWOI010000004">
    <property type="protein sequence ID" value="MDA5194880.1"/>
    <property type="molecule type" value="Genomic_DNA"/>
</dbReference>
<dbReference type="Pfam" id="PF00702">
    <property type="entry name" value="Hydrolase"/>
    <property type="match status" value="1"/>
</dbReference>
<accession>A0A9X3Z819</accession>
<dbReference type="NCBIfam" id="TIGR01509">
    <property type="entry name" value="HAD-SF-IA-v3"/>
    <property type="match status" value="1"/>
</dbReference>
<dbReference type="PRINTS" id="PR00413">
    <property type="entry name" value="HADHALOGNASE"/>
</dbReference>
<protein>
    <submittedName>
        <fullName evidence="1">HAD family phosphatase</fullName>
    </submittedName>
</protein>
<dbReference type="SUPFAM" id="SSF56784">
    <property type="entry name" value="HAD-like"/>
    <property type="match status" value="1"/>
</dbReference>
<dbReference type="SFLD" id="SFLDS00003">
    <property type="entry name" value="Haloacid_Dehalogenase"/>
    <property type="match status" value="1"/>
</dbReference>
<dbReference type="Gene3D" id="3.40.50.1000">
    <property type="entry name" value="HAD superfamily/HAD-like"/>
    <property type="match status" value="1"/>
</dbReference>
<dbReference type="InterPro" id="IPR036412">
    <property type="entry name" value="HAD-like_sf"/>
</dbReference>
<dbReference type="Gene3D" id="1.10.150.240">
    <property type="entry name" value="Putative phosphatase, domain 2"/>
    <property type="match status" value="1"/>
</dbReference>
<dbReference type="RefSeq" id="WP_274944586.1">
    <property type="nucleotide sequence ID" value="NZ_JANWOI010000004.1"/>
</dbReference>
<dbReference type="PANTHER" id="PTHR43611:SF3">
    <property type="entry name" value="FLAVIN MONONUCLEOTIDE HYDROLASE 1, CHLOROPLATIC"/>
    <property type="match status" value="1"/>
</dbReference>
<reference evidence="1" key="1">
    <citation type="submission" date="2022-08" db="EMBL/GenBank/DDBJ databases">
        <authorList>
            <person name="Vandamme P."/>
            <person name="Hettiarachchi A."/>
            <person name="Peeters C."/>
            <person name="Cnockaert M."/>
            <person name="Carlier A."/>
        </authorList>
    </citation>
    <scope>NUCLEOTIDE SEQUENCE</scope>
    <source>
        <strain evidence="1">LMG 31809</strain>
    </source>
</reference>
<keyword evidence="2" id="KW-1185">Reference proteome</keyword>
<dbReference type="PANTHER" id="PTHR43611">
    <property type="entry name" value="ALPHA-D-GLUCOSE 1-PHOSPHATE PHOSPHATASE"/>
    <property type="match status" value="1"/>
</dbReference>
<dbReference type="NCBIfam" id="TIGR01549">
    <property type="entry name" value="HAD-SF-IA-v1"/>
    <property type="match status" value="1"/>
</dbReference>
<dbReference type="SFLD" id="SFLDG01129">
    <property type="entry name" value="C1.5:_HAD__Beta-PGM__Phosphata"/>
    <property type="match status" value="1"/>
</dbReference>
<comment type="caution">
    <text evidence="1">The sequence shown here is derived from an EMBL/GenBank/DDBJ whole genome shotgun (WGS) entry which is preliminary data.</text>
</comment>
<dbReference type="CDD" id="cd02603">
    <property type="entry name" value="HAD_sEH-N_like"/>
    <property type="match status" value="1"/>
</dbReference>